<dbReference type="RefSeq" id="WP_139355983.1">
    <property type="nucleotide sequence ID" value="NZ_CP096983.1"/>
</dbReference>
<dbReference type="InterPro" id="IPR008964">
    <property type="entry name" value="Invasin/intimin_cell_adhesion"/>
</dbReference>
<dbReference type="STRING" id="84029.CROST_30250"/>
<dbReference type="Gene3D" id="2.60.40.1080">
    <property type="match status" value="2"/>
</dbReference>
<accession>A0A1S8L2K9</accession>
<proteinExistence type="predicted"/>
<dbReference type="Proteomes" id="UP000190951">
    <property type="component" value="Chromosome"/>
</dbReference>
<dbReference type="Gene3D" id="3.80.10.10">
    <property type="entry name" value="Ribonuclease Inhibitor"/>
    <property type="match status" value="1"/>
</dbReference>
<keyword evidence="4" id="KW-1185">Reference proteome</keyword>
<gene>
    <name evidence="3" type="ORF">CROST_041710</name>
</gene>
<evidence type="ECO:0000313" key="3">
    <source>
        <dbReference type="EMBL" id="URZ13405.1"/>
    </source>
</evidence>
<dbReference type="PANTHER" id="PTHR46652:SF3">
    <property type="entry name" value="LEUCINE-RICH REPEAT-CONTAINING PROTEIN 9"/>
    <property type="match status" value="1"/>
</dbReference>
<dbReference type="InterPro" id="IPR001611">
    <property type="entry name" value="Leu-rich_rpt"/>
</dbReference>
<dbReference type="KEGG" id="crw:CROST_041710"/>
<dbReference type="SUPFAM" id="SSF49373">
    <property type="entry name" value="Invasin/intimin cell-adhesion fragments"/>
    <property type="match status" value="2"/>
</dbReference>
<reference evidence="3 4" key="1">
    <citation type="submission" date="2022-04" db="EMBL/GenBank/DDBJ databases">
        <title>Genome sequence of C. roseum typestrain.</title>
        <authorList>
            <person name="Poehlein A."/>
            <person name="Schoch T."/>
            <person name="Duerre P."/>
            <person name="Daniel R."/>
        </authorList>
    </citation>
    <scope>NUCLEOTIDE SEQUENCE [LARGE SCALE GENOMIC DNA]</scope>
    <source>
        <strain evidence="3 4">DSM 7320</strain>
    </source>
</reference>
<evidence type="ECO:0000256" key="2">
    <source>
        <dbReference type="ARBA" id="ARBA00022737"/>
    </source>
</evidence>
<dbReference type="PROSITE" id="PS51450">
    <property type="entry name" value="LRR"/>
    <property type="match status" value="5"/>
</dbReference>
<dbReference type="AlphaFoldDB" id="A0A1S8L2K9"/>
<organism evidence="3 4">
    <name type="scientific">Clostridium felsineum</name>
    <dbReference type="NCBI Taxonomy" id="36839"/>
    <lineage>
        <taxon>Bacteria</taxon>
        <taxon>Bacillati</taxon>
        <taxon>Bacillota</taxon>
        <taxon>Clostridia</taxon>
        <taxon>Eubacteriales</taxon>
        <taxon>Clostridiaceae</taxon>
        <taxon>Clostridium</taxon>
    </lineage>
</organism>
<dbReference type="InterPro" id="IPR050836">
    <property type="entry name" value="SDS22/Internalin_LRR"/>
</dbReference>
<dbReference type="SMART" id="SM00365">
    <property type="entry name" value="LRR_SD22"/>
    <property type="match status" value="5"/>
</dbReference>
<dbReference type="EMBL" id="CP096983">
    <property type="protein sequence ID" value="URZ13405.1"/>
    <property type="molecule type" value="Genomic_DNA"/>
</dbReference>
<dbReference type="InterPro" id="IPR003343">
    <property type="entry name" value="Big_2"/>
</dbReference>
<dbReference type="SMART" id="SM00635">
    <property type="entry name" value="BID_2"/>
    <property type="match status" value="2"/>
</dbReference>
<dbReference type="SUPFAM" id="SSF52058">
    <property type="entry name" value="L domain-like"/>
    <property type="match status" value="1"/>
</dbReference>
<dbReference type="Pfam" id="PF12799">
    <property type="entry name" value="LRR_4"/>
    <property type="match status" value="1"/>
</dbReference>
<dbReference type="InterPro" id="IPR025875">
    <property type="entry name" value="Leu-rich_rpt_4"/>
</dbReference>
<keyword evidence="1" id="KW-0433">Leucine-rich repeat</keyword>
<keyword evidence="2" id="KW-0677">Repeat</keyword>
<dbReference type="PANTHER" id="PTHR46652">
    <property type="entry name" value="LEUCINE-RICH REPEAT AND IQ DOMAIN-CONTAINING PROTEIN 1-RELATED"/>
    <property type="match status" value="1"/>
</dbReference>
<evidence type="ECO:0000313" key="4">
    <source>
        <dbReference type="Proteomes" id="UP000190951"/>
    </source>
</evidence>
<dbReference type="InterPro" id="IPR006637">
    <property type="entry name" value="ChW"/>
</dbReference>
<name>A0A1S8L2K9_9CLOT</name>
<dbReference type="SMART" id="SM00728">
    <property type="entry name" value="ChW"/>
    <property type="match status" value="6"/>
</dbReference>
<dbReference type="Pfam" id="PF07538">
    <property type="entry name" value="ChW"/>
    <property type="match status" value="6"/>
</dbReference>
<sequence>MRKLSFKCLLATLTCFTLLSTAGNVNGFKADTNNDTSVGVTYDAHVQNIGWQTPWSSNGEEVGTDGKSLRVEALKIKLTNAPANAKIEYQAHVENIGWQDWVSDGAEAGTDGKGLRIEALKLKLDNMPDYTIQYSAHVQNIGWQDWVSDGEEAGTDGKGLRVEALKIRIVKKVHPDSVTLNKAIDNLTVGDTDTLSASIMPNNAMNQNVNWSSSNPNIVSVNNGKITALAEGSSTITATTVDGEKTASCSVNVAKVDIRVQYQTHVQNIGWQDPVLDGREAGTDGQGLRIEALKINLLNAPAGAKIVYQAHVQNIGWQNPVSNGGEAGTDGQGLRVEALKIHLENMPGYSVQYQAHIQNIGWQDWRSEDGEAGTDGQGLRVEALRIKIVKAVSLDSINLNKSTDTLTVGDTDNLTASFNPSNATNKNLSWTSSDPSKLYVDNNGKITAYGTGNVTITATSNDGNRQASCVVTIKGKTITNPNEITFADRNLENAIRAVINKPNGTLYKSDVLQIQSIDLSGRGLRSLNGIENLTNLQALYLSNNYIIDVSPLKSLTNLNTLVLDDNSISDLSPLKSLTNLSSLSMPQNNFSDIDALKNLTNLKHLDFSYNKVIDLNPLKNLNNLTYLLASYNNINDLSALKNLTKLEIIGLTSNSVNNVTALNSLSNLNVLYISNNPINHNDLEALKNTLPNCTIVGDNEPSE</sequence>
<evidence type="ECO:0000256" key="1">
    <source>
        <dbReference type="ARBA" id="ARBA00022614"/>
    </source>
</evidence>
<dbReference type="InterPro" id="IPR032675">
    <property type="entry name" value="LRR_dom_sf"/>
</dbReference>
<protein>
    <submittedName>
        <fullName evidence="3">Uncharacterized protein</fullName>
    </submittedName>
</protein>
<dbReference type="Pfam" id="PF02368">
    <property type="entry name" value="Big_2"/>
    <property type="match status" value="2"/>
</dbReference>